<dbReference type="InterPro" id="IPR006530">
    <property type="entry name" value="YD"/>
</dbReference>
<dbReference type="NCBIfam" id="TIGR01643">
    <property type="entry name" value="YD_repeat_2x"/>
    <property type="match status" value="2"/>
</dbReference>
<dbReference type="PRINTS" id="PR00394">
    <property type="entry name" value="RHSPROTEIN"/>
</dbReference>
<sequence length="169" mass="19076">MYTFTKAYTYGDSGQLLAFTQNGKKYFYHYNAQGDVIAISDSTGKTVAKYQYDAWGNPTKTEASDEVKDNRYRYAGYQYDEETGLYYLMARYYEPRNGVFLSLDPDPGSDGDSLDQNGFAYGNNNPVMNVDPDGHWVWLVVNAGFAAYDGYKAYKSGKGWKGAAWGSRF</sequence>
<dbReference type="Proteomes" id="UP000501048">
    <property type="component" value="Chromosome"/>
</dbReference>
<dbReference type="PANTHER" id="PTHR32305">
    <property type="match status" value="1"/>
</dbReference>
<keyword evidence="1" id="KW-0677">Repeat</keyword>
<dbReference type="EMBL" id="CP051464">
    <property type="protein sequence ID" value="QJC98283.1"/>
    <property type="molecule type" value="Genomic_DNA"/>
</dbReference>
<evidence type="ECO:0000313" key="4">
    <source>
        <dbReference type="Proteomes" id="UP000501048"/>
    </source>
</evidence>
<evidence type="ECO:0000313" key="3">
    <source>
        <dbReference type="EMBL" id="QJC98283.1"/>
    </source>
</evidence>
<dbReference type="Pfam" id="PF25023">
    <property type="entry name" value="TEN_YD-shell"/>
    <property type="match status" value="1"/>
</dbReference>
<organism evidence="3 4">
    <name type="scientific">Bacillus mojavensis</name>
    <dbReference type="NCBI Taxonomy" id="72360"/>
    <lineage>
        <taxon>Bacteria</taxon>
        <taxon>Bacillati</taxon>
        <taxon>Bacillota</taxon>
        <taxon>Bacilli</taxon>
        <taxon>Bacillales</taxon>
        <taxon>Bacillaceae</taxon>
        <taxon>Bacillus</taxon>
    </lineage>
</organism>
<reference evidence="3 4" key="1">
    <citation type="submission" date="2020-04" db="EMBL/GenBank/DDBJ databases">
        <title>Plant growth promoting and environmental Bacillus: genomic and epigenetic comparison.</title>
        <authorList>
            <person name="Reva O.N."/>
            <person name="Lutz S."/>
            <person name="Ahrens C.H."/>
        </authorList>
    </citation>
    <scope>NUCLEOTIDE SEQUENCE [LARGE SCALE GENOMIC DNA]</scope>
    <source>
        <strain evidence="3 4">UCMB5075</strain>
    </source>
</reference>
<dbReference type="Gene3D" id="2.180.10.10">
    <property type="entry name" value="RHS repeat-associated core"/>
    <property type="match status" value="1"/>
</dbReference>
<evidence type="ECO:0000256" key="1">
    <source>
        <dbReference type="ARBA" id="ARBA00022737"/>
    </source>
</evidence>
<feature type="domain" description="Teneurin-like YD-shell" evidence="2">
    <location>
        <begin position="5"/>
        <end position="104"/>
    </location>
</feature>
<protein>
    <submittedName>
        <fullName evidence="3">Wall-associated protein</fullName>
    </submittedName>
</protein>
<evidence type="ECO:0000259" key="2">
    <source>
        <dbReference type="Pfam" id="PF25023"/>
    </source>
</evidence>
<dbReference type="NCBIfam" id="TIGR03696">
    <property type="entry name" value="Rhs_assc_core"/>
    <property type="match status" value="1"/>
</dbReference>
<dbReference type="InterPro" id="IPR050708">
    <property type="entry name" value="T6SS_VgrG/RHS"/>
</dbReference>
<dbReference type="InterPro" id="IPR022385">
    <property type="entry name" value="Rhs_assc_core"/>
</dbReference>
<proteinExistence type="predicted"/>
<name>A0ABX6M2A6_BACMO</name>
<gene>
    <name evidence="3" type="ORF">HC660_38360</name>
</gene>
<dbReference type="InterPro" id="IPR056823">
    <property type="entry name" value="TEN-like_YD-shell"/>
</dbReference>
<keyword evidence="4" id="KW-1185">Reference proteome</keyword>
<dbReference type="PANTHER" id="PTHR32305:SF17">
    <property type="entry name" value="TRNA NUCLEASE WAPA"/>
    <property type="match status" value="1"/>
</dbReference>
<accession>A0ABX6M2A6</accession>